<evidence type="ECO:0000256" key="1">
    <source>
        <dbReference type="SAM" id="MobiDB-lite"/>
    </source>
</evidence>
<reference evidence="2 3" key="1">
    <citation type="submission" date="2019-04" db="EMBL/GenBank/DDBJ databases">
        <title>Complete Genome of UW386 and Higher Quality Genome of UW700.</title>
        <authorList>
            <person name="Jacobs J."/>
            <person name="Perez A."/>
            <person name="Steidl O."/>
            <person name="Allen C."/>
        </authorList>
    </citation>
    <scope>NUCLEOTIDE SEQUENCE [LARGE SCALE GENOMIC DNA]</scope>
    <source>
        <strain evidence="2 3">UW386</strain>
        <plasmid evidence="3">puw386</plasmid>
    </source>
</reference>
<keyword evidence="2" id="KW-0614">Plasmid</keyword>
<geneLocation type="plasmid" evidence="3">
    <name>puw386</name>
</geneLocation>
<name>A0AA92IGE8_RALSL</name>
<dbReference type="EMBL" id="CP039340">
    <property type="protein sequence ID" value="QCX51843.1"/>
    <property type="molecule type" value="Genomic_DNA"/>
</dbReference>
<feature type="region of interest" description="Disordered" evidence="1">
    <location>
        <begin position="346"/>
        <end position="371"/>
    </location>
</feature>
<feature type="region of interest" description="Disordered" evidence="1">
    <location>
        <begin position="125"/>
        <end position="167"/>
    </location>
</feature>
<organism evidence="2 3">
    <name type="scientific">Ralstonia solanacearum</name>
    <name type="common">Pseudomonas solanacearum</name>
    <dbReference type="NCBI Taxonomy" id="305"/>
    <lineage>
        <taxon>Bacteria</taxon>
        <taxon>Pseudomonadati</taxon>
        <taxon>Pseudomonadota</taxon>
        <taxon>Betaproteobacteria</taxon>
        <taxon>Burkholderiales</taxon>
        <taxon>Burkholderiaceae</taxon>
        <taxon>Ralstonia</taxon>
        <taxon>Ralstonia solanacearum species complex</taxon>
    </lineage>
</organism>
<evidence type="ECO:0000313" key="2">
    <source>
        <dbReference type="EMBL" id="QCX51843.1"/>
    </source>
</evidence>
<feature type="compositionally biased region" description="Low complexity" evidence="1">
    <location>
        <begin position="130"/>
        <end position="151"/>
    </location>
</feature>
<dbReference type="Proteomes" id="UP000310553">
    <property type="component" value="Plasmid pUW386"/>
</dbReference>
<feature type="compositionally biased region" description="Low complexity" evidence="1">
    <location>
        <begin position="360"/>
        <end position="371"/>
    </location>
</feature>
<gene>
    <name evidence="2" type="ORF">E7Z57_22900</name>
</gene>
<accession>A0AA92IGE8</accession>
<evidence type="ECO:0000313" key="3">
    <source>
        <dbReference type="Proteomes" id="UP000310553"/>
    </source>
</evidence>
<proteinExistence type="predicted"/>
<dbReference type="PROSITE" id="PS51257">
    <property type="entry name" value="PROKAR_LIPOPROTEIN"/>
    <property type="match status" value="1"/>
</dbReference>
<protein>
    <submittedName>
        <fullName evidence="2">Uncharacterized protein</fullName>
    </submittedName>
</protein>
<sequence length="487" mass="50495">MEQERRWRALGAIVIPALSGLLAGCASDKVTGPGALRDTWSKQLEQYGIYAVFPPRADIQVGDIYLTCTSTIAQKFDPSNDAARRLLPSPIWVASIPGMLDGKTEGMLSTLYRTRLQLPRMPIPTDAADAAPEPVTASTTVATSAAATATAHSTQGHGKTLHVTSSAAARATQSTASADTIFMGRPLSTVMPVSFPEFFSAAGTKADAQAIVPLPTILANLGIHASAVDAVQISVPSAESYGLPAVTIVQALADWPAKKPSGRSEIASLQQIGKPLREAGAAKQWCTLGQPQYVVVSEIFATRSINVSMSFSRSASVGAGVGLNLPTGSKNAAVWDALSQYFVPQKPGTGGTSSSADAKTGTAGTSQTQTAPPTIDQATAFVKELNALYSKMGGDQALSYPGGQVTVVTANSAGVNMNRKFEVPVVIGYRGIPLRLEAFDSFLQSGGAITATGTDIIHVPDAPAMIIKTMGAASDMGPVQIVAPPNK</sequence>
<dbReference type="AlphaFoldDB" id="A0AA92IGE8"/>